<comment type="caution">
    <text evidence="3">The sequence shown here is derived from an EMBL/GenBank/DDBJ whole genome shotgun (WGS) entry which is preliminary data.</text>
</comment>
<evidence type="ECO:0000313" key="4">
    <source>
        <dbReference type="Proteomes" id="UP001218218"/>
    </source>
</evidence>
<accession>A0AAD6ZVN2</accession>
<dbReference type="EMBL" id="JARIHO010000027">
    <property type="protein sequence ID" value="KAJ7339943.1"/>
    <property type="molecule type" value="Genomic_DNA"/>
</dbReference>
<proteinExistence type="predicted"/>
<reference evidence="3" key="1">
    <citation type="submission" date="2023-03" db="EMBL/GenBank/DDBJ databases">
        <title>Massive genome expansion in bonnet fungi (Mycena s.s.) driven by repeated elements and novel gene families across ecological guilds.</title>
        <authorList>
            <consortium name="Lawrence Berkeley National Laboratory"/>
            <person name="Harder C.B."/>
            <person name="Miyauchi S."/>
            <person name="Viragh M."/>
            <person name="Kuo A."/>
            <person name="Thoen E."/>
            <person name="Andreopoulos B."/>
            <person name="Lu D."/>
            <person name="Skrede I."/>
            <person name="Drula E."/>
            <person name="Henrissat B."/>
            <person name="Morin E."/>
            <person name="Kohler A."/>
            <person name="Barry K."/>
            <person name="LaButti K."/>
            <person name="Morin E."/>
            <person name="Salamov A."/>
            <person name="Lipzen A."/>
            <person name="Mereny Z."/>
            <person name="Hegedus B."/>
            <person name="Baldrian P."/>
            <person name="Stursova M."/>
            <person name="Weitz H."/>
            <person name="Taylor A."/>
            <person name="Grigoriev I.V."/>
            <person name="Nagy L.G."/>
            <person name="Martin F."/>
            <person name="Kauserud H."/>
        </authorList>
    </citation>
    <scope>NUCLEOTIDE SEQUENCE</scope>
    <source>
        <strain evidence="3">CBHHK002</strain>
    </source>
</reference>
<evidence type="ECO:0000256" key="2">
    <source>
        <dbReference type="SAM" id="MobiDB-lite"/>
    </source>
</evidence>
<dbReference type="Proteomes" id="UP001218218">
    <property type="component" value="Unassembled WGS sequence"/>
</dbReference>
<protein>
    <submittedName>
        <fullName evidence="3">Uncharacterized protein</fullName>
    </submittedName>
</protein>
<evidence type="ECO:0000313" key="3">
    <source>
        <dbReference type="EMBL" id="KAJ7339943.1"/>
    </source>
</evidence>
<name>A0AAD6ZVN2_9AGAR</name>
<organism evidence="3 4">
    <name type="scientific">Mycena albidolilacea</name>
    <dbReference type="NCBI Taxonomy" id="1033008"/>
    <lineage>
        <taxon>Eukaryota</taxon>
        <taxon>Fungi</taxon>
        <taxon>Dikarya</taxon>
        <taxon>Basidiomycota</taxon>
        <taxon>Agaricomycotina</taxon>
        <taxon>Agaricomycetes</taxon>
        <taxon>Agaricomycetidae</taxon>
        <taxon>Agaricales</taxon>
        <taxon>Marasmiineae</taxon>
        <taxon>Mycenaceae</taxon>
        <taxon>Mycena</taxon>
    </lineage>
</organism>
<gene>
    <name evidence="3" type="ORF">DFH08DRAFT_704711</name>
</gene>
<feature type="coiled-coil region" evidence="1">
    <location>
        <begin position="59"/>
        <end position="86"/>
    </location>
</feature>
<keyword evidence="1" id="KW-0175">Coiled coil</keyword>
<dbReference type="AlphaFoldDB" id="A0AAD6ZVN2"/>
<sequence length="992" mass="110694">MPPPSKNQAKGRKLGLSNGCDENLAPTDSGLVPDNTAPPKPRPAPRTLKAQIVEKDIIIVQLETRVADLEHEVLRLQNAHQEASRLSQTLTERNRNLSLTNISLNSLKRKAETSLTDELTKRHKRIKRLERERSSTKEVTSASISDLEEALEQKSACITQLERDLVSTHTHILSRDSAITVLKADLRHKQALITAGRKRLSASQKQVQRAQSSLRKVRTDYKQLRTWNPTEGGQYHSAARKLARDLIHAGCAAGKVASAVQSCAEAFGIRIRRRFMSRRTVSRAIDEGGKYGEIQLGREILNAEGFVESSDGTTHQGITVESTHIILRVPSYAPGVDDSDKSTWKHRIRFVNVAPALDHTAQRQFDGTLATATRIADTYTRSPLATQEQRIMDSDDYYRKKMGEHKDHAADGKKEFNISAEHKTDIVIRDLGRAVLDDADIETGRILLTILDITDEDLQKAAKLSAPQLTALPPAERAKISQHVLELKMGEEKFESLTSAQKSNCCTHVFGGCCCHKDLNVVEYGYKAVQGIYKTHGLPSPILLANKANSATITLGADDPTNAAVRQAMDASSAGAIKLLQLLGALLRHKDGERGYQQKTAIFMRERKLELYEIDEPRQFPDVSNTRYGCYTYAAAEVVCFHGLIDELVTEVVDSKTKSGQQNHVESNIIKGLNCPATMTENAALALYGVCVSWPYMAMVRGTKDDPVNLLSLTDLHRKLPVFCTHIASNPHILLDSSTPMDQLTIDGEPFLDEFLVDTIRALASELPNLHIAISAMFSGAAEGWIRFTPEFHVGGTFDCLTPEQRDILFIPSTNDANEGMLGSFRVHMRYHPNSTAHSFSNQTRTERNNTEAFIKKICDAAVEKFVMREVRKDGASGARAKFRKAWTALQREKAEKGLKRRRKSATKKKQLAFKLATTNLELDISQINSMTSPLLKDQLQVYRDVLKDPILVKILWKDMKTAAERKKLVLEAREREIARRFAAHFELTGQL</sequence>
<keyword evidence="4" id="KW-1185">Reference proteome</keyword>
<feature type="region of interest" description="Disordered" evidence="2">
    <location>
        <begin position="1"/>
        <end position="45"/>
    </location>
</feature>
<evidence type="ECO:0000256" key="1">
    <source>
        <dbReference type="SAM" id="Coils"/>
    </source>
</evidence>